<keyword evidence="3" id="KW-1185">Reference proteome</keyword>
<comment type="caution">
    <text evidence="2">The sequence shown here is derived from an EMBL/GenBank/DDBJ whole genome shotgun (WGS) entry which is preliminary data.</text>
</comment>
<gene>
    <name evidence="2" type="ORF">EVAR_77718_1</name>
</gene>
<protein>
    <submittedName>
        <fullName evidence="2">Uncharacterized protein</fullName>
    </submittedName>
</protein>
<sequence>MYTIFVRHVNPRMGPRRPVHESRRLGRVRDGGRAPGGGREKTLSATGGAVGDDGVKYNVHSGEVNPSSERGRCNVFRHRLPHPTLHMSYGMSIVWCDYPEGTAVSCVPG</sequence>
<reference evidence="2 3" key="1">
    <citation type="journal article" date="2019" name="Commun. Biol.">
        <title>The bagworm genome reveals a unique fibroin gene that provides high tensile strength.</title>
        <authorList>
            <person name="Kono N."/>
            <person name="Nakamura H."/>
            <person name="Ohtoshi R."/>
            <person name="Tomita M."/>
            <person name="Numata K."/>
            <person name="Arakawa K."/>
        </authorList>
    </citation>
    <scope>NUCLEOTIDE SEQUENCE [LARGE SCALE GENOMIC DNA]</scope>
</reference>
<feature type="region of interest" description="Disordered" evidence="1">
    <location>
        <begin position="13"/>
        <end position="54"/>
    </location>
</feature>
<proteinExistence type="predicted"/>
<dbReference type="EMBL" id="BGZK01000047">
    <property type="protein sequence ID" value="GBP11573.1"/>
    <property type="molecule type" value="Genomic_DNA"/>
</dbReference>
<feature type="compositionally biased region" description="Basic and acidic residues" evidence="1">
    <location>
        <begin position="18"/>
        <end position="42"/>
    </location>
</feature>
<dbReference type="AlphaFoldDB" id="A0A4C1TAN8"/>
<evidence type="ECO:0000313" key="2">
    <source>
        <dbReference type="EMBL" id="GBP11573.1"/>
    </source>
</evidence>
<name>A0A4C1TAN8_EUMVA</name>
<organism evidence="2 3">
    <name type="scientific">Eumeta variegata</name>
    <name type="common">Bagworm moth</name>
    <name type="synonym">Eumeta japonica</name>
    <dbReference type="NCBI Taxonomy" id="151549"/>
    <lineage>
        <taxon>Eukaryota</taxon>
        <taxon>Metazoa</taxon>
        <taxon>Ecdysozoa</taxon>
        <taxon>Arthropoda</taxon>
        <taxon>Hexapoda</taxon>
        <taxon>Insecta</taxon>
        <taxon>Pterygota</taxon>
        <taxon>Neoptera</taxon>
        <taxon>Endopterygota</taxon>
        <taxon>Lepidoptera</taxon>
        <taxon>Glossata</taxon>
        <taxon>Ditrysia</taxon>
        <taxon>Tineoidea</taxon>
        <taxon>Psychidae</taxon>
        <taxon>Oiketicinae</taxon>
        <taxon>Eumeta</taxon>
    </lineage>
</organism>
<evidence type="ECO:0000256" key="1">
    <source>
        <dbReference type="SAM" id="MobiDB-lite"/>
    </source>
</evidence>
<dbReference type="Proteomes" id="UP000299102">
    <property type="component" value="Unassembled WGS sequence"/>
</dbReference>
<accession>A0A4C1TAN8</accession>
<evidence type="ECO:0000313" key="3">
    <source>
        <dbReference type="Proteomes" id="UP000299102"/>
    </source>
</evidence>